<dbReference type="PROSITE" id="PS00622">
    <property type="entry name" value="HTH_LUXR_1"/>
    <property type="match status" value="1"/>
</dbReference>
<dbReference type="GO" id="GO:0005524">
    <property type="term" value="F:ATP binding"/>
    <property type="evidence" value="ECO:0007669"/>
    <property type="project" value="UniProtKB-KW"/>
</dbReference>
<dbReference type="PRINTS" id="PR00038">
    <property type="entry name" value="HTHLUXR"/>
</dbReference>
<sequence length="945" mass="100641">MAGHATPVLGDRPRAVRHDEARRLRASLDALALGEGRIVELTGDPGTGKTRLLAEMLGDAERRGLPIAHVRCTAAERRTPYRTVALLLGEPPLRDWRLLAPPEDRAVVGEALARGSVDPAGVPQRSRFQICGAVRSVLEHAARDGAVVVLEDVHWADPQSLDLIDQLVRGPLEAPLLLVIVHRPRQASPRLRATLAHGVELGTVTQIELGPLTLEESGRLLGMPADHPRVLDLHLEAHGVPLYLAALAGEVGGRVPAHVAGLLLGEVTSLAGPEALVASAAAVLGEHCDATLLAGVTGLRCFEVEAAVDDLLARDILRPAARASKFEFRHRLLRQVVYDGTASAWRRSAHRSAARVLAEYGAPPATLADQVERAIAPTDPEHLRILREAAAEALLTDPGRAAHWLDLALHGFSDDLLDDRTRTELRVLRAQALGRAGRLAESRDLLHRVMGDLPPEEKALRASAVAFWALVECLLGNFAEALALLADGVAGIAGDAEPPREAAVLLIEHGLVGAFDGRAPDPAGAELALRLARRHGDRVAESGALVLGALAATFADTGRTREPLAAAATALDRLSDAELAPHPEFVAMLGWAETLAGQFQGAERHFLRGIRIVRTSGQEHILPVLLLGLGNVQRHVGDLDDARRTAAKSRELAEQTGAGYLTGLALALESLTAGLAEPEHAAVPVELAERALAAMRPGSFYWAFCASMALAQAVCLAGDPARCVTVLLDAGRGPELPRIPVFLRPLVFMIILKSSVEAGRPTADWAERAARAADGLGRPAPSAYARLAEGLARRADGDLAEAVRLFERAAELFGEAGMIHAMTASLITAACELVRLGRREQATALLVTAKNLARRHGAARAVEEAERWLSRLPDDGPPSGGPDLSALTERERQIATIAATGLKTREIAAELSLSPRTVDVHLTRIYRKLNISSRAVLARLLARSA</sequence>
<dbReference type="Gene3D" id="1.10.10.10">
    <property type="entry name" value="Winged helix-like DNA-binding domain superfamily/Winged helix DNA-binding domain"/>
    <property type="match status" value="1"/>
</dbReference>
<dbReference type="GO" id="GO:0006355">
    <property type="term" value="P:regulation of DNA-templated transcription"/>
    <property type="evidence" value="ECO:0007669"/>
    <property type="project" value="InterPro"/>
</dbReference>
<reference evidence="4 5" key="1">
    <citation type="submission" date="2019-12" db="EMBL/GenBank/DDBJ databases">
        <title>Nocardia macrotermitis sp. nov. and Nocardia aurantia sp. nov., isolated from the gut of the fungus growing-termite Macrotermes natalensis.</title>
        <authorList>
            <person name="Christine B."/>
            <person name="Rene B."/>
        </authorList>
    </citation>
    <scope>NUCLEOTIDE SEQUENCE [LARGE SCALE GENOMIC DNA]</scope>
    <source>
        <strain evidence="4 5">DSM 102126</strain>
    </source>
</reference>
<dbReference type="PANTHER" id="PTHR16305:SF35">
    <property type="entry name" value="TRANSCRIPTIONAL ACTIVATOR DOMAIN"/>
    <property type="match status" value="1"/>
</dbReference>
<dbReference type="PANTHER" id="PTHR16305">
    <property type="entry name" value="TESTICULAR SOLUBLE ADENYLYL CYCLASE"/>
    <property type="match status" value="1"/>
</dbReference>
<comment type="caution">
    <text evidence="4">The sequence shown here is derived from an EMBL/GenBank/DDBJ whole genome shotgun (WGS) entry which is preliminary data.</text>
</comment>
<gene>
    <name evidence="4" type="ORF">GQ466_09195</name>
</gene>
<keyword evidence="2" id="KW-0067">ATP-binding</keyword>
<proteinExistence type="predicted"/>
<dbReference type="AlphaFoldDB" id="A0A6I4WBU8"/>
<accession>A0A6I4WBU8</accession>
<evidence type="ECO:0000313" key="4">
    <source>
        <dbReference type="EMBL" id="MXQ64212.1"/>
    </source>
</evidence>
<dbReference type="GO" id="GO:0003677">
    <property type="term" value="F:DNA binding"/>
    <property type="evidence" value="ECO:0007669"/>
    <property type="project" value="InterPro"/>
</dbReference>
<dbReference type="EMBL" id="WUTW01000001">
    <property type="protein sequence ID" value="MXQ64212.1"/>
    <property type="molecule type" value="Genomic_DNA"/>
</dbReference>
<evidence type="ECO:0000256" key="2">
    <source>
        <dbReference type="ARBA" id="ARBA00022840"/>
    </source>
</evidence>
<feature type="domain" description="HTH luxR-type" evidence="3">
    <location>
        <begin position="880"/>
        <end position="945"/>
    </location>
</feature>
<dbReference type="SUPFAM" id="SSF46894">
    <property type="entry name" value="C-terminal effector domain of the bipartite response regulators"/>
    <property type="match status" value="1"/>
</dbReference>
<dbReference type="SMART" id="SM00028">
    <property type="entry name" value="TPR"/>
    <property type="match status" value="3"/>
</dbReference>
<dbReference type="PROSITE" id="PS50043">
    <property type="entry name" value="HTH_LUXR_2"/>
    <property type="match status" value="1"/>
</dbReference>
<dbReference type="InterPro" id="IPR000792">
    <property type="entry name" value="Tscrpt_reg_LuxR_C"/>
</dbReference>
<dbReference type="GO" id="GO:0005737">
    <property type="term" value="C:cytoplasm"/>
    <property type="evidence" value="ECO:0007669"/>
    <property type="project" value="TreeGrafter"/>
</dbReference>
<dbReference type="RefSeq" id="WP_161102256.1">
    <property type="nucleotide sequence ID" value="NZ_JBHLYI010000014.1"/>
</dbReference>
<name>A0A6I4WBU8_9ACTN</name>
<dbReference type="InterPro" id="IPR019734">
    <property type="entry name" value="TPR_rpt"/>
</dbReference>
<organism evidence="4 5">
    <name type="scientific">Actinomadura rayongensis</name>
    <dbReference type="NCBI Taxonomy" id="1429076"/>
    <lineage>
        <taxon>Bacteria</taxon>
        <taxon>Bacillati</taxon>
        <taxon>Actinomycetota</taxon>
        <taxon>Actinomycetes</taxon>
        <taxon>Streptosporangiales</taxon>
        <taxon>Thermomonosporaceae</taxon>
        <taxon>Actinomadura</taxon>
    </lineage>
</organism>
<dbReference type="InterPro" id="IPR027417">
    <property type="entry name" value="P-loop_NTPase"/>
</dbReference>
<dbReference type="GO" id="GO:0004016">
    <property type="term" value="F:adenylate cyclase activity"/>
    <property type="evidence" value="ECO:0007669"/>
    <property type="project" value="TreeGrafter"/>
</dbReference>
<keyword evidence="1" id="KW-0547">Nucleotide-binding</keyword>
<dbReference type="InterPro" id="IPR016032">
    <property type="entry name" value="Sig_transdc_resp-reg_C-effctor"/>
</dbReference>
<dbReference type="Proteomes" id="UP000431901">
    <property type="component" value="Unassembled WGS sequence"/>
</dbReference>
<dbReference type="Pfam" id="PF13191">
    <property type="entry name" value="AAA_16"/>
    <property type="match status" value="1"/>
</dbReference>
<protein>
    <submittedName>
        <fullName evidence="4">AAA family ATPase</fullName>
    </submittedName>
</protein>
<dbReference type="Pfam" id="PF00196">
    <property type="entry name" value="GerE"/>
    <property type="match status" value="1"/>
</dbReference>
<dbReference type="SUPFAM" id="SSF48452">
    <property type="entry name" value="TPR-like"/>
    <property type="match status" value="2"/>
</dbReference>
<dbReference type="SUPFAM" id="SSF52540">
    <property type="entry name" value="P-loop containing nucleoside triphosphate hydrolases"/>
    <property type="match status" value="1"/>
</dbReference>
<dbReference type="InterPro" id="IPR011990">
    <property type="entry name" value="TPR-like_helical_dom_sf"/>
</dbReference>
<dbReference type="CDD" id="cd06170">
    <property type="entry name" value="LuxR_C_like"/>
    <property type="match status" value="1"/>
</dbReference>
<dbReference type="InterPro" id="IPR041664">
    <property type="entry name" value="AAA_16"/>
</dbReference>
<dbReference type="SMART" id="SM00421">
    <property type="entry name" value="HTH_LUXR"/>
    <property type="match status" value="1"/>
</dbReference>
<evidence type="ECO:0000256" key="1">
    <source>
        <dbReference type="ARBA" id="ARBA00022741"/>
    </source>
</evidence>
<dbReference type="Gene3D" id="1.25.40.10">
    <property type="entry name" value="Tetratricopeptide repeat domain"/>
    <property type="match status" value="1"/>
</dbReference>
<dbReference type="InterPro" id="IPR036388">
    <property type="entry name" value="WH-like_DNA-bd_sf"/>
</dbReference>
<dbReference type="OrthoDB" id="4500249at2"/>
<keyword evidence="5" id="KW-1185">Reference proteome</keyword>
<evidence type="ECO:0000259" key="3">
    <source>
        <dbReference type="PROSITE" id="PS50043"/>
    </source>
</evidence>
<evidence type="ECO:0000313" key="5">
    <source>
        <dbReference type="Proteomes" id="UP000431901"/>
    </source>
</evidence>